<dbReference type="CDD" id="cd00093">
    <property type="entry name" value="HTH_XRE"/>
    <property type="match status" value="1"/>
</dbReference>
<proteinExistence type="predicted"/>
<reference evidence="3" key="2">
    <citation type="submission" date="2021-03" db="EMBL/GenBank/DDBJ databases">
        <authorList>
            <person name="Cao W."/>
        </authorList>
    </citation>
    <scope>NUCLEOTIDE SEQUENCE</scope>
    <source>
        <strain evidence="3">110414</strain>
    </source>
</reference>
<dbReference type="PANTHER" id="PTHR46797">
    <property type="entry name" value="HTH-TYPE TRANSCRIPTIONAL REGULATOR"/>
    <property type="match status" value="1"/>
</dbReference>
<dbReference type="PROSITE" id="PS50943">
    <property type="entry name" value="HTH_CROC1"/>
    <property type="match status" value="1"/>
</dbReference>
<evidence type="ECO:0000256" key="1">
    <source>
        <dbReference type="ARBA" id="ARBA00023125"/>
    </source>
</evidence>
<organism evidence="3 4">
    <name type="scientific">Pseudoxanthomonas helianthi</name>
    <dbReference type="NCBI Taxonomy" id="1453541"/>
    <lineage>
        <taxon>Bacteria</taxon>
        <taxon>Pseudomonadati</taxon>
        <taxon>Pseudomonadota</taxon>
        <taxon>Gammaproteobacteria</taxon>
        <taxon>Lysobacterales</taxon>
        <taxon>Lysobacteraceae</taxon>
        <taxon>Pseudoxanthomonas</taxon>
    </lineage>
</organism>
<dbReference type="EMBL" id="JAGKTC010000001">
    <property type="protein sequence ID" value="MBP3983763.1"/>
    <property type="molecule type" value="Genomic_DNA"/>
</dbReference>
<evidence type="ECO:0000313" key="4">
    <source>
        <dbReference type="Proteomes" id="UP000673447"/>
    </source>
</evidence>
<dbReference type="SUPFAM" id="SSF47413">
    <property type="entry name" value="lambda repressor-like DNA-binding domains"/>
    <property type="match status" value="1"/>
</dbReference>
<dbReference type="SMART" id="SM00530">
    <property type="entry name" value="HTH_XRE"/>
    <property type="match status" value="1"/>
</dbReference>
<feature type="domain" description="HTH cro/C1-type" evidence="2">
    <location>
        <begin position="16"/>
        <end position="70"/>
    </location>
</feature>
<dbReference type="Proteomes" id="UP000673447">
    <property type="component" value="Unassembled WGS sequence"/>
</dbReference>
<dbReference type="Gene3D" id="1.10.260.40">
    <property type="entry name" value="lambda repressor-like DNA-binding domains"/>
    <property type="match status" value="1"/>
</dbReference>
<sequence length="85" mass="9333">MATDSKSVQRAFGETLRQARVGLGLSQQDLALEAELDRTYISLLERGQRQPTITTLIVLAKAMGVDSTELLKRTVAALQPRHKGL</sequence>
<dbReference type="PANTHER" id="PTHR46797:SF1">
    <property type="entry name" value="METHYLPHOSPHONATE SYNTHASE"/>
    <property type="match status" value="1"/>
</dbReference>
<evidence type="ECO:0000259" key="2">
    <source>
        <dbReference type="PROSITE" id="PS50943"/>
    </source>
</evidence>
<keyword evidence="1" id="KW-0238">DNA-binding</keyword>
<dbReference type="GO" id="GO:0003700">
    <property type="term" value="F:DNA-binding transcription factor activity"/>
    <property type="evidence" value="ECO:0007669"/>
    <property type="project" value="TreeGrafter"/>
</dbReference>
<dbReference type="AlphaFoldDB" id="A0A941AUZ6"/>
<evidence type="ECO:0000313" key="3">
    <source>
        <dbReference type="EMBL" id="MBP3983763.1"/>
    </source>
</evidence>
<name>A0A941AUZ6_9GAMM</name>
<dbReference type="InterPro" id="IPR050807">
    <property type="entry name" value="TransReg_Diox_bact_type"/>
</dbReference>
<protein>
    <submittedName>
        <fullName evidence="3">Helix-turn-helix transcriptional regulator</fullName>
    </submittedName>
</protein>
<dbReference type="RefSeq" id="WP_210535590.1">
    <property type="nucleotide sequence ID" value="NZ_JAGKTC010000001.1"/>
</dbReference>
<dbReference type="InterPro" id="IPR010982">
    <property type="entry name" value="Lambda_DNA-bd_dom_sf"/>
</dbReference>
<reference evidence="3" key="1">
    <citation type="journal article" date="2016" name="Int. J. Syst. Evol. Microbiol.">
        <title>Pseudoxanthomonas helianthi sp. nov., isolated from roots of Jerusalem artichoke (Helianthus tuberosus).</title>
        <authorList>
            <person name="Kittiwongwattana C."/>
            <person name="Thawai C."/>
        </authorList>
    </citation>
    <scope>NUCLEOTIDE SEQUENCE</scope>
    <source>
        <strain evidence="3">110414</strain>
    </source>
</reference>
<dbReference type="InterPro" id="IPR001387">
    <property type="entry name" value="Cro/C1-type_HTH"/>
</dbReference>
<comment type="caution">
    <text evidence="3">The sequence shown here is derived from an EMBL/GenBank/DDBJ whole genome shotgun (WGS) entry which is preliminary data.</text>
</comment>
<dbReference type="GO" id="GO:0005829">
    <property type="term" value="C:cytosol"/>
    <property type="evidence" value="ECO:0007669"/>
    <property type="project" value="TreeGrafter"/>
</dbReference>
<accession>A0A941AUZ6</accession>
<gene>
    <name evidence="3" type="ORF">J5837_04920</name>
</gene>
<keyword evidence="4" id="KW-1185">Reference proteome</keyword>
<dbReference type="Pfam" id="PF01381">
    <property type="entry name" value="HTH_3"/>
    <property type="match status" value="1"/>
</dbReference>
<dbReference type="GO" id="GO:0003677">
    <property type="term" value="F:DNA binding"/>
    <property type="evidence" value="ECO:0007669"/>
    <property type="project" value="UniProtKB-KW"/>
</dbReference>